<dbReference type="Gene3D" id="3.60.10.10">
    <property type="entry name" value="Endonuclease/exonuclease/phosphatase"/>
    <property type="match status" value="1"/>
</dbReference>
<gene>
    <name evidence="1" type="ORF">HF521_017244</name>
</gene>
<proteinExistence type="predicted"/>
<accession>A0A8T0BRI9</accession>
<dbReference type="InterPro" id="IPR036691">
    <property type="entry name" value="Endo/exonu/phosph_ase_sf"/>
</dbReference>
<dbReference type="AlphaFoldDB" id="A0A8T0BRI9"/>
<keyword evidence="2" id="KW-1185">Reference proteome</keyword>
<dbReference type="PANTHER" id="PTHR23227">
    <property type="entry name" value="BUCENTAUR RELATED"/>
    <property type="match status" value="1"/>
</dbReference>
<reference evidence="1" key="1">
    <citation type="submission" date="2020-08" db="EMBL/GenBank/DDBJ databases">
        <title>Chromosome-level assembly of Southern catfish (Silurus meridionalis) provides insights into visual adaptation to the nocturnal and benthic lifestyles.</title>
        <authorList>
            <person name="Zhang Y."/>
            <person name="Wang D."/>
            <person name="Peng Z."/>
        </authorList>
    </citation>
    <scope>NUCLEOTIDE SEQUENCE</scope>
    <source>
        <strain evidence="1">SWU-2019-XX</strain>
        <tissue evidence="1">Muscle</tissue>
    </source>
</reference>
<dbReference type="InterPro" id="IPR027124">
    <property type="entry name" value="Swc5/CFDP1/2"/>
</dbReference>
<name>A0A8T0BRI9_SILME</name>
<dbReference type="Proteomes" id="UP000606274">
    <property type="component" value="Unassembled WGS sequence"/>
</dbReference>
<sequence>MAPAVFVLYPEMKIQLKGHCFETNAEIQCEYLKVLDTLPKEDFQDTFQKLQECWEICAYAPQVGYELEEKEKFWSELYEVVEGVPRSERLVIGADCNGHVGEGNRVNEVVMCRYGLKKRNSEVQIVVDFARRMELAVVNTYFKRKKEHRVMYKSGGRRKGGRPRRRFMEDMQMKIHREGRRFDTVAEFQRELLKASNKYSVGEKEKDGDKEN</sequence>
<protein>
    <submittedName>
        <fullName evidence="1">Uncharacterized protein</fullName>
    </submittedName>
</protein>
<evidence type="ECO:0000313" key="2">
    <source>
        <dbReference type="Proteomes" id="UP000606274"/>
    </source>
</evidence>
<organism evidence="1 2">
    <name type="scientific">Silurus meridionalis</name>
    <name type="common">Southern catfish</name>
    <name type="synonym">Silurus soldatovi meridionalis</name>
    <dbReference type="NCBI Taxonomy" id="175797"/>
    <lineage>
        <taxon>Eukaryota</taxon>
        <taxon>Metazoa</taxon>
        <taxon>Chordata</taxon>
        <taxon>Craniata</taxon>
        <taxon>Vertebrata</taxon>
        <taxon>Euteleostomi</taxon>
        <taxon>Actinopterygii</taxon>
        <taxon>Neopterygii</taxon>
        <taxon>Teleostei</taxon>
        <taxon>Ostariophysi</taxon>
        <taxon>Siluriformes</taxon>
        <taxon>Siluridae</taxon>
        <taxon>Silurus</taxon>
    </lineage>
</organism>
<dbReference type="PANTHER" id="PTHR23227:SF83">
    <property type="entry name" value="ENDONUCLEASE_EXONUCLEASE_PHOSPHATASE DOMAIN-CONTAINING PROTEIN"/>
    <property type="match status" value="1"/>
</dbReference>
<evidence type="ECO:0000313" key="1">
    <source>
        <dbReference type="EMBL" id="KAF7708187.1"/>
    </source>
</evidence>
<comment type="caution">
    <text evidence="1">The sequence shown here is derived from an EMBL/GenBank/DDBJ whole genome shotgun (WGS) entry which is preliminary data.</text>
</comment>
<dbReference type="EMBL" id="JABFDY010000004">
    <property type="protein sequence ID" value="KAF7708187.1"/>
    <property type="molecule type" value="Genomic_DNA"/>
</dbReference>